<reference evidence="1 2" key="1">
    <citation type="journal article" date="2016" name="Nat. Commun.">
        <title>Thousands of microbial genomes shed light on interconnected biogeochemical processes in an aquifer system.</title>
        <authorList>
            <person name="Anantharaman K."/>
            <person name="Brown C.T."/>
            <person name="Hug L.A."/>
            <person name="Sharon I."/>
            <person name="Castelle C.J."/>
            <person name="Probst A.J."/>
            <person name="Thomas B.C."/>
            <person name="Singh A."/>
            <person name="Wilkins M.J."/>
            <person name="Karaoz U."/>
            <person name="Brodie E.L."/>
            <person name="Williams K.H."/>
            <person name="Hubbard S.S."/>
            <person name="Banfield J.F."/>
        </authorList>
    </citation>
    <scope>NUCLEOTIDE SEQUENCE [LARGE SCALE GENOMIC DNA]</scope>
</reference>
<sequence length="61" mass="7331">MVNYKVVAPRTYVPTEGGEKNLPHFLFNKELIRKEFKNFKADIWLDSDRRHYCFLGELKKV</sequence>
<organism evidence="1 2">
    <name type="scientific">Candidatus Berkelbacteria bacterium RBG_13_40_8</name>
    <dbReference type="NCBI Taxonomy" id="1797467"/>
    <lineage>
        <taxon>Bacteria</taxon>
        <taxon>Candidatus Berkelbacteria</taxon>
    </lineage>
</organism>
<comment type="caution">
    <text evidence="1">The sequence shown here is derived from an EMBL/GenBank/DDBJ whole genome shotgun (WGS) entry which is preliminary data.</text>
</comment>
<name>A0A1F5DNT6_9BACT</name>
<proteinExistence type="predicted"/>
<gene>
    <name evidence="1" type="ORF">A2V71_01010</name>
</gene>
<dbReference type="EMBL" id="MEZT01000012">
    <property type="protein sequence ID" value="OGD56839.1"/>
    <property type="molecule type" value="Genomic_DNA"/>
</dbReference>
<dbReference type="AlphaFoldDB" id="A0A1F5DNT6"/>
<evidence type="ECO:0000313" key="1">
    <source>
        <dbReference type="EMBL" id="OGD56839.1"/>
    </source>
</evidence>
<protein>
    <submittedName>
        <fullName evidence="1">Uncharacterized protein</fullName>
    </submittedName>
</protein>
<accession>A0A1F5DNT6</accession>
<dbReference type="Proteomes" id="UP000178764">
    <property type="component" value="Unassembled WGS sequence"/>
</dbReference>
<evidence type="ECO:0000313" key="2">
    <source>
        <dbReference type="Proteomes" id="UP000178764"/>
    </source>
</evidence>